<gene>
    <name evidence="4" type="ORF">WESB_1941</name>
</gene>
<keyword evidence="2" id="KW-0963">Cytoplasm</keyword>
<dbReference type="PROSITE" id="PS51918">
    <property type="entry name" value="RADICAL_SAM"/>
    <property type="match status" value="1"/>
</dbReference>
<dbReference type="HOGENOM" id="CLU_027579_2_2_12"/>
<organism evidence="4 5">
    <name type="scientific">Brachyspira pilosicoli WesB</name>
    <dbReference type="NCBI Taxonomy" id="1161918"/>
    <lineage>
        <taxon>Bacteria</taxon>
        <taxon>Pseudomonadati</taxon>
        <taxon>Spirochaetota</taxon>
        <taxon>Spirochaetia</taxon>
        <taxon>Brachyspirales</taxon>
        <taxon>Brachyspiraceae</taxon>
        <taxon>Brachyspira</taxon>
    </lineage>
</organism>
<dbReference type="CDD" id="cd01335">
    <property type="entry name" value="Radical_SAM"/>
    <property type="match status" value="1"/>
</dbReference>
<keyword evidence="2" id="KW-0349">Heme</keyword>
<dbReference type="SFLD" id="SFLDS00029">
    <property type="entry name" value="Radical_SAM"/>
    <property type="match status" value="1"/>
</dbReference>
<dbReference type="RefSeq" id="WP_014933588.1">
    <property type="nucleotide sequence ID" value="NC_018604.1"/>
</dbReference>
<dbReference type="GO" id="GO:0051539">
    <property type="term" value="F:4 iron, 4 sulfur cluster binding"/>
    <property type="evidence" value="ECO:0007669"/>
    <property type="project" value="UniProtKB-UniRule"/>
</dbReference>
<evidence type="ECO:0000256" key="2">
    <source>
        <dbReference type="RuleBase" id="RU364116"/>
    </source>
</evidence>
<comment type="subcellular location">
    <subcellularLocation>
        <location evidence="2">Cytoplasm</location>
    </subcellularLocation>
</comment>
<feature type="domain" description="Radical SAM core" evidence="3">
    <location>
        <begin position="1"/>
        <end position="235"/>
    </location>
</feature>
<evidence type="ECO:0000259" key="3">
    <source>
        <dbReference type="PROSITE" id="PS51918"/>
    </source>
</evidence>
<dbReference type="GO" id="GO:0004109">
    <property type="term" value="F:coproporphyrinogen oxidase activity"/>
    <property type="evidence" value="ECO:0007669"/>
    <property type="project" value="InterPro"/>
</dbReference>
<dbReference type="PANTHER" id="PTHR13932">
    <property type="entry name" value="COPROPORPHYRINIGEN III OXIDASE"/>
    <property type="match status" value="1"/>
</dbReference>
<dbReference type="PANTHER" id="PTHR13932:SF5">
    <property type="entry name" value="RADICAL S-ADENOSYL METHIONINE DOMAIN-CONTAINING PROTEIN 1, MITOCHONDRIAL"/>
    <property type="match status" value="1"/>
</dbReference>
<comment type="similarity">
    <text evidence="1">Belongs to the anaerobic coproporphyrinogen-III oxidase family. HemW subfamily.</text>
</comment>
<dbReference type="InterPro" id="IPR058240">
    <property type="entry name" value="rSAM_sf"/>
</dbReference>
<dbReference type="InterPro" id="IPR034505">
    <property type="entry name" value="Coproporphyrinogen-III_oxidase"/>
</dbReference>
<dbReference type="NCBIfam" id="TIGR00539">
    <property type="entry name" value="hemN_rel"/>
    <property type="match status" value="1"/>
</dbReference>
<evidence type="ECO:0000256" key="1">
    <source>
        <dbReference type="ARBA" id="ARBA00006100"/>
    </source>
</evidence>
<keyword evidence="2" id="KW-0479">Metal-binding</keyword>
<evidence type="ECO:0000313" key="5">
    <source>
        <dbReference type="Proteomes" id="UP000003759"/>
    </source>
</evidence>
<evidence type="ECO:0000313" key="4">
    <source>
        <dbReference type="EMBL" id="CCG57406.1"/>
    </source>
</evidence>
<dbReference type="Proteomes" id="UP000003759">
    <property type="component" value="Chromosome"/>
</dbReference>
<dbReference type="PATRIC" id="fig|1161918.5.peg.1454"/>
<name>K0JMA0_BRAPL</name>
<dbReference type="EMBL" id="HE793032">
    <property type="protein sequence ID" value="CCG57406.1"/>
    <property type="molecule type" value="Genomic_DNA"/>
</dbReference>
<keyword evidence="2" id="KW-0004">4Fe-4S</keyword>
<dbReference type="GO" id="GO:0006779">
    <property type="term" value="P:porphyrin-containing compound biosynthetic process"/>
    <property type="evidence" value="ECO:0007669"/>
    <property type="project" value="InterPro"/>
</dbReference>
<dbReference type="OrthoDB" id="9808022at2"/>
<dbReference type="KEGG" id="bpw:WESB_1941"/>
<dbReference type="SFLD" id="SFLDG01082">
    <property type="entry name" value="B12-binding_domain_containing"/>
    <property type="match status" value="1"/>
</dbReference>
<accession>K0JMA0</accession>
<proteinExistence type="inferred from homology"/>
<dbReference type="SFLD" id="SFLDG01065">
    <property type="entry name" value="anaerobic_coproporphyrinogen-I"/>
    <property type="match status" value="1"/>
</dbReference>
<dbReference type="InterPro" id="IPR006638">
    <property type="entry name" value="Elp3/MiaA/NifB-like_rSAM"/>
</dbReference>
<dbReference type="AlphaFoldDB" id="K0JMA0"/>
<dbReference type="Pfam" id="PF04055">
    <property type="entry name" value="Radical_SAM"/>
    <property type="match status" value="1"/>
</dbReference>
<keyword evidence="2" id="KW-0143">Chaperone</keyword>
<keyword evidence="2" id="KW-0411">Iron-sulfur</keyword>
<dbReference type="SMART" id="SM00729">
    <property type="entry name" value="Elp3"/>
    <property type="match status" value="1"/>
</dbReference>
<dbReference type="InterPro" id="IPR004559">
    <property type="entry name" value="HemW-like"/>
</dbReference>
<dbReference type="InterPro" id="IPR023404">
    <property type="entry name" value="rSAM_horseshoe"/>
</dbReference>
<sequence length="375" mass="44383">MSGLYIHIPFCTYKCSYCNFFSVVNMNEKEIYKNYADALIEELKLRIDDYNEEINTIYFGGGTPSVLNANLLKYLLDNILNILKNYQDIKLIKEITIESNINDINSEYISFLESIDNIRISLGLQTFNEKALSLINRHTELEEIVNALKIINNSTIENISLDFISGLPLNNKLQTKKDILKALELLPKTKHISLYYLELTKSLEEKWRDYLPKEEESVEYYEISSNTLKDLGFIRYEISNYSINNYESIHNSNYWKLKNYLGLGASAVGYYNRERYENIKNVKTYIEHIKQNKKPIKEIEYIDRETQKKEFIFLSLRTVKGININNYNKMFKEDFKDKYSSIIKNNKNYFLITDEYLSIKENYFNYADEISLLFL</sequence>
<dbReference type="SFLD" id="SFLDF00562">
    <property type="entry name" value="HemN-like__clustered_with_heat"/>
    <property type="match status" value="1"/>
</dbReference>
<dbReference type="SUPFAM" id="SSF102114">
    <property type="entry name" value="Radical SAM enzymes"/>
    <property type="match status" value="1"/>
</dbReference>
<protein>
    <recommendedName>
        <fullName evidence="2">Heme chaperone HemW</fullName>
    </recommendedName>
</protein>
<comment type="function">
    <text evidence="2">Probably acts as a heme chaperone, transferring heme to an unknown acceptor. Binds one molecule of heme per monomer, possibly covalently. Binds 1 [4Fe-4S] cluster. The cluster is coordinated with 3 cysteines and an exchangeable S-adenosyl-L-methionine.</text>
</comment>
<dbReference type="GO" id="GO:0046872">
    <property type="term" value="F:metal ion binding"/>
    <property type="evidence" value="ECO:0007669"/>
    <property type="project" value="UniProtKB-UniRule"/>
</dbReference>
<keyword evidence="2" id="KW-0408">Iron</keyword>
<reference evidence="4 5" key="1">
    <citation type="journal article" date="2012" name="BMC Genomics">
        <title>Comparative genomics of Brachyspira pilosicoli strains: genome rearrangements, reductions and correlation of genetic compliment with phenotypic diversity.</title>
        <authorList>
            <person name="Mappley L.J."/>
            <person name="Black M.L."/>
            <person name="Abuoun M."/>
            <person name="Darby A.C."/>
            <person name="Woodward M.J."/>
            <person name="Parkhill J."/>
            <person name="Turner A.K."/>
            <person name="Bellgard M.I."/>
            <person name="La T."/>
            <person name="Phillips N.D."/>
            <person name="La Ragione R.M."/>
            <person name="Hampson D.J."/>
        </authorList>
    </citation>
    <scope>NUCLEOTIDE SEQUENCE [LARGE SCALE GENOMIC DNA]</scope>
    <source>
        <strain evidence="4">WesB</strain>
    </source>
</reference>
<keyword evidence="2" id="KW-0949">S-adenosyl-L-methionine</keyword>
<dbReference type="Gene3D" id="3.80.30.20">
    <property type="entry name" value="tm_1862 like domain"/>
    <property type="match status" value="1"/>
</dbReference>
<dbReference type="GO" id="GO:0005737">
    <property type="term" value="C:cytoplasm"/>
    <property type="evidence" value="ECO:0007669"/>
    <property type="project" value="UniProtKB-SubCell"/>
</dbReference>
<dbReference type="InterPro" id="IPR007197">
    <property type="entry name" value="rSAM"/>
</dbReference>